<dbReference type="GO" id="GO:0016791">
    <property type="term" value="F:phosphatase activity"/>
    <property type="evidence" value="ECO:0007669"/>
    <property type="project" value="TreeGrafter"/>
</dbReference>
<evidence type="ECO:0000313" key="6">
    <source>
        <dbReference type="EMBL" id="ACY97248.1"/>
    </source>
</evidence>
<dbReference type="eggNOG" id="COG0328">
    <property type="taxonomic scope" value="Bacteria"/>
</dbReference>
<evidence type="ECO:0000256" key="4">
    <source>
        <dbReference type="SAM" id="MobiDB-lite"/>
    </source>
</evidence>
<evidence type="ECO:0000259" key="5">
    <source>
        <dbReference type="PROSITE" id="PS50879"/>
    </source>
</evidence>
<dbReference type="STRING" id="471852.Tcur_1673"/>
<dbReference type="CDD" id="cd07067">
    <property type="entry name" value="HP_PGM_like"/>
    <property type="match status" value="1"/>
</dbReference>
<dbReference type="InterPro" id="IPR013078">
    <property type="entry name" value="His_Pase_superF_clade-1"/>
</dbReference>
<dbReference type="Proteomes" id="UP000001918">
    <property type="component" value="Chromosome"/>
</dbReference>
<proteinExistence type="predicted"/>
<dbReference type="RefSeq" id="WP_012852032.1">
    <property type="nucleotide sequence ID" value="NC_013510.1"/>
</dbReference>
<dbReference type="SMART" id="SM00855">
    <property type="entry name" value="PGAM"/>
    <property type="match status" value="1"/>
</dbReference>
<reference evidence="6 7" key="1">
    <citation type="journal article" date="2011" name="Stand. Genomic Sci.">
        <title>Complete genome sequence of Thermomonospora curvata type strain (B9).</title>
        <authorList>
            <person name="Chertkov O."/>
            <person name="Sikorski J."/>
            <person name="Nolan M."/>
            <person name="Lapidus A."/>
            <person name="Lucas S."/>
            <person name="Del Rio T.G."/>
            <person name="Tice H."/>
            <person name="Cheng J.F."/>
            <person name="Goodwin L."/>
            <person name="Pitluck S."/>
            <person name="Liolios K."/>
            <person name="Ivanova N."/>
            <person name="Mavromatis K."/>
            <person name="Mikhailova N."/>
            <person name="Ovchinnikova G."/>
            <person name="Pati A."/>
            <person name="Chen A."/>
            <person name="Palaniappan K."/>
            <person name="Djao O.D."/>
            <person name="Land M."/>
            <person name="Hauser L."/>
            <person name="Chang Y.J."/>
            <person name="Jeffries C.D."/>
            <person name="Brettin T."/>
            <person name="Han C."/>
            <person name="Detter J.C."/>
            <person name="Rohde M."/>
            <person name="Goker M."/>
            <person name="Woyke T."/>
            <person name="Bristow J."/>
            <person name="Eisen J.A."/>
            <person name="Markowitz V."/>
            <person name="Hugenholtz P."/>
            <person name="Klenk H.P."/>
            <person name="Kyrpides N.C."/>
        </authorList>
    </citation>
    <scope>NUCLEOTIDE SEQUENCE [LARGE SCALE GENOMIC DNA]</scope>
    <source>
        <strain evidence="7">ATCC 19995 / DSM 43183 / JCM 3096 / KCTC 9072 / NBRC 15933 / NCIMB 10081 / Henssen B9</strain>
    </source>
</reference>
<dbReference type="GO" id="GO:0004523">
    <property type="term" value="F:RNA-DNA hybrid ribonuclease activity"/>
    <property type="evidence" value="ECO:0007669"/>
    <property type="project" value="InterPro"/>
</dbReference>
<dbReference type="PROSITE" id="PS50879">
    <property type="entry name" value="RNASE_H_1"/>
    <property type="match status" value="1"/>
</dbReference>
<gene>
    <name evidence="6" type="ordered locus">Tcur_1673</name>
</gene>
<evidence type="ECO:0000256" key="1">
    <source>
        <dbReference type="PIRSR" id="PIRSR036922-1"/>
    </source>
</evidence>
<dbReference type="NCBIfam" id="NF005567">
    <property type="entry name" value="PRK07238.1"/>
    <property type="match status" value="1"/>
</dbReference>
<feature type="binding site" evidence="3">
    <location>
        <position position="233"/>
    </location>
    <ligand>
        <name>substrate</name>
    </ligand>
</feature>
<keyword evidence="7" id="KW-1185">Reference proteome</keyword>
<dbReference type="InterPro" id="IPR014636">
    <property type="entry name" value="RNaseH/PGlycerate_mutase"/>
</dbReference>
<dbReference type="EMBL" id="CP001738">
    <property type="protein sequence ID" value="ACY97248.1"/>
    <property type="molecule type" value="Genomic_DNA"/>
</dbReference>
<feature type="region of interest" description="Disordered" evidence="4">
    <location>
        <begin position="146"/>
        <end position="171"/>
    </location>
</feature>
<dbReference type="PANTHER" id="PTHR48100:SF62">
    <property type="entry name" value="GLUCOSYL-3-PHOSPHOGLYCERATE PHOSPHATASE"/>
    <property type="match status" value="1"/>
</dbReference>
<dbReference type="InterPro" id="IPR012337">
    <property type="entry name" value="RNaseH-like_sf"/>
</dbReference>
<accession>D1ABL2</accession>
<evidence type="ECO:0000313" key="7">
    <source>
        <dbReference type="Proteomes" id="UP000001918"/>
    </source>
</evidence>
<dbReference type="Gene3D" id="3.40.50.1240">
    <property type="entry name" value="Phosphoglycerate mutase-like"/>
    <property type="match status" value="1"/>
</dbReference>
<dbReference type="PIRSF" id="PIRSF036922">
    <property type="entry name" value="RNaseH_PGAM"/>
    <property type="match status" value="1"/>
</dbReference>
<dbReference type="AlphaFoldDB" id="D1ABL2"/>
<evidence type="ECO:0000256" key="2">
    <source>
        <dbReference type="PIRSR" id="PIRSR613078-1"/>
    </source>
</evidence>
<dbReference type="GO" id="GO:0003676">
    <property type="term" value="F:nucleic acid binding"/>
    <property type="evidence" value="ECO:0007669"/>
    <property type="project" value="InterPro"/>
</dbReference>
<dbReference type="HOGENOM" id="CLU_035712_0_0_11"/>
<sequence length="378" mass="40802">MSAAPARPPRKLIVEADGGSRGNPGPAGYGALVRDALTGEVLAEVAEAIGHATNNVAEYRGLIAGLRAAAEVDPAARVEVRMDSKLVVEQMSGRWKIRHPDLMPLALQARDAAAALGAVSYTWVPRDRNAHADRLANEAMDAAARGEPWTRKVTGNDSPKPAASTAPAWSKAASAPTTTLLLRHGQTPLSIERRFAGTGDVPLTEVGREQARAAARALKDRGLDVIVTSPLTRCRDTAAEVAAATGAPVRIEEGFRETDFGAWEGLTFGEVRERWPREMEAWLADPAAAPPGGESFEQVARRVRTALDKLTVRHRHQKVLVVSHVTPIKLLVREALQAPMDALYRMHLDVSSLTQIDWYADGPAVLRAFNDTHHLPAR</sequence>
<dbReference type="InterPro" id="IPR029033">
    <property type="entry name" value="His_PPase_superfam"/>
</dbReference>
<dbReference type="KEGG" id="tcu:Tcur_1673"/>
<name>D1ABL2_THECD</name>
<feature type="active site" description="Proton donor/acceptor; for phosphatase activity" evidence="1">
    <location>
        <position position="257"/>
    </location>
</feature>
<dbReference type="InterPro" id="IPR036397">
    <property type="entry name" value="RNaseH_sf"/>
</dbReference>
<dbReference type="SUPFAM" id="SSF53254">
    <property type="entry name" value="Phosphoglycerate mutase-like"/>
    <property type="match status" value="1"/>
</dbReference>
<dbReference type="Gene3D" id="3.30.420.10">
    <property type="entry name" value="Ribonuclease H-like superfamily/Ribonuclease H"/>
    <property type="match status" value="1"/>
</dbReference>
<feature type="region of interest" description="Disordered" evidence="4">
    <location>
        <begin position="1"/>
        <end position="25"/>
    </location>
</feature>
<feature type="active site" description="Tele-phosphohistidine intermediate" evidence="1">
    <location>
        <position position="184"/>
    </location>
</feature>
<dbReference type="eggNOG" id="COG0406">
    <property type="taxonomic scope" value="Bacteria"/>
</dbReference>
<feature type="domain" description="RNase H type-1" evidence="5">
    <location>
        <begin position="8"/>
        <end position="149"/>
    </location>
</feature>
<dbReference type="PANTHER" id="PTHR48100">
    <property type="entry name" value="BROAD-SPECIFICITY PHOSPHATASE YOR283W-RELATED"/>
    <property type="match status" value="1"/>
</dbReference>
<dbReference type="InterPro" id="IPR050275">
    <property type="entry name" value="PGM_Phosphatase"/>
</dbReference>
<dbReference type="Pfam" id="PF00300">
    <property type="entry name" value="His_Phos_1"/>
    <property type="match status" value="1"/>
</dbReference>
<protein>
    <submittedName>
        <fullName evidence="6">Phosphoglycerate mutase</fullName>
    </submittedName>
</protein>
<feature type="active site" description="Proton donor/acceptor" evidence="2">
    <location>
        <position position="257"/>
    </location>
</feature>
<dbReference type="CDD" id="cd09279">
    <property type="entry name" value="RNase_HI_like"/>
    <property type="match status" value="1"/>
</dbReference>
<feature type="compositionally biased region" description="Low complexity" evidence="4">
    <location>
        <begin position="158"/>
        <end position="171"/>
    </location>
</feature>
<dbReference type="InterPro" id="IPR002156">
    <property type="entry name" value="RNaseH_domain"/>
</dbReference>
<organism evidence="6 7">
    <name type="scientific">Thermomonospora curvata (strain ATCC 19995 / DSM 43183 / JCM 3096 / KCTC 9072 / NBRC 15933 / NCIMB 10081 / Henssen B9)</name>
    <dbReference type="NCBI Taxonomy" id="471852"/>
    <lineage>
        <taxon>Bacteria</taxon>
        <taxon>Bacillati</taxon>
        <taxon>Actinomycetota</taxon>
        <taxon>Actinomycetes</taxon>
        <taxon>Streptosporangiales</taxon>
        <taxon>Thermomonosporaceae</taxon>
        <taxon>Thermomonospora</taxon>
    </lineage>
</organism>
<evidence type="ECO:0000256" key="3">
    <source>
        <dbReference type="PIRSR" id="PIRSR613078-2"/>
    </source>
</evidence>
<dbReference type="GO" id="GO:0005737">
    <property type="term" value="C:cytoplasm"/>
    <property type="evidence" value="ECO:0007669"/>
    <property type="project" value="TreeGrafter"/>
</dbReference>
<dbReference type="SUPFAM" id="SSF53098">
    <property type="entry name" value="Ribonuclease H-like"/>
    <property type="match status" value="1"/>
</dbReference>
<dbReference type="Pfam" id="PF13456">
    <property type="entry name" value="RVT_3"/>
    <property type="match status" value="1"/>
</dbReference>